<feature type="transmembrane region" description="Helical" evidence="7">
    <location>
        <begin position="85"/>
        <end position="102"/>
    </location>
</feature>
<dbReference type="InterPro" id="IPR036259">
    <property type="entry name" value="MFS_trans_sf"/>
</dbReference>
<feature type="transmembrane region" description="Helical" evidence="7">
    <location>
        <begin position="216"/>
        <end position="246"/>
    </location>
</feature>
<feature type="transmembrane region" description="Helical" evidence="7">
    <location>
        <begin position="149"/>
        <end position="168"/>
    </location>
</feature>
<dbReference type="GO" id="GO:0005886">
    <property type="term" value="C:plasma membrane"/>
    <property type="evidence" value="ECO:0007669"/>
    <property type="project" value="UniProtKB-SubCell"/>
</dbReference>
<gene>
    <name evidence="9" type="ORF">UFOPK1433_00394</name>
</gene>
<keyword evidence="4 7" id="KW-0812">Transmembrane</keyword>
<dbReference type="PANTHER" id="PTHR23517">
    <property type="entry name" value="RESISTANCE PROTEIN MDTM, PUTATIVE-RELATED-RELATED"/>
    <property type="match status" value="1"/>
</dbReference>
<evidence type="ECO:0000256" key="6">
    <source>
        <dbReference type="ARBA" id="ARBA00023136"/>
    </source>
</evidence>
<evidence type="ECO:0000256" key="4">
    <source>
        <dbReference type="ARBA" id="ARBA00022692"/>
    </source>
</evidence>
<proteinExistence type="predicted"/>
<dbReference type="InterPro" id="IPR011701">
    <property type="entry name" value="MFS"/>
</dbReference>
<feature type="transmembrane region" description="Helical" evidence="7">
    <location>
        <begin position="174"/>
        <end position="195"/>
    </location>
</feature>
<feature type="transmembrane region" description="Helical" evidence="7">
    <location>
        <begin position="377"/>
        <end position="398"/>
    </location>
</feature>
<evidence type="ECO:0000256" key="2">
    <source>
        <dbReference type="ARBA" id="ARBA00022448"/>
    </source>
</evidence>
<dbReference type="InterPro" id="IPR020846">
    <property type="entry name" value="MFS_dom"/>
</dbReference>
<sequence length="406" mass="44008">MRFILLKLGLGLLRNDPAIRAISWQTLTSRIGNGLFMTIEVIYITQIVGLTPFEVSLALGAGGLVSLLFSVPAGMLADRFGAKRVLFAAHVVEGLALLPLIFVRDFWSLLLVNIVVWMAGTLGHTATSTVISTMGTGESRVSIRAAQRAMANLGIAVGTVFAGVALWIDTAFAYQATIFLDFLMFIWAATFIFRLPSIAPTIKKGEPINLIAFKDWRFLAATILNGVVSLHFLIQGIALPLWILHYTDVPKWWVSVLFVINTVLVTILQIRFSRGTGNLMVSVKKFRLGTLYLLASCLIYATSANLDIWISAAILGTGMVVHTIGELYAAAGSWSIGFDLAVEKHMGQYQGVYSLGWGLGGTFGPLYITAMVVGLGFVGWAIMGVVFLAAGIVMHSLVKRHPVLNS</sequence>
<evidence type="ECO:0000256" key="1">
    <source>
        <dbReference type="ARBA" id="ARBA00004651"/>
    </source>
</evidence>
<evidence type="ECO:0000256" key="3">
    <source>
        <dbReference type="ARBA" id="ARBA00022475"/>
    </source>
</evidence>
<organism evidence="9">
    <name type="scientific">freshwater metagenome</name>
    <dbReference type="NCBI Taxonomy" id="449393"/>
    <lineage>
        <taxon>unclassified sequences</taxon>
        <taxon>metagenomes</taxon>
        <taxon>ecological metagenomes</taxon>
    </lineage>
</organism>
<dbReference type="PANTHER" id="PTHR23517:SF2">
    <property type="entry name" value="MULTIDRUG RESISTANCE PROTEIN MDTH"/>
    <property type="match status" value="1"/>
</dbReference>
<dbReference type="Pfam" id="PF07690">
    <property type="entry name" value="MFS_1"/>
    <property type="match status" value="1"/>
</dbReference>
<feature type="transmembrane region" description="Helical" evidence="7">
    <location>
        <begin position="114"/>
        <end position="137"/>
    </location>
</feature>
<feature type="transmembrane region" description="Helical" evidence="7">
    <location>
        <begin position="285"/>
        <end position="302"/>
    </location>
</feature>
<keyword evidence="5 7" id="KW-1133">Transmembrane helix</keyword>
<dbReference type="EMBL" id="CAEZSN010000031">
    <property type="protein sequence ID" value="CAB4538890.1"/>
    <property type="molecule type" value="Genomic_DNA"/>
</dbReference>
<dbReference type="Gene3D" id="1.20.1250.20">
    <property type="entry name" value="MFS general substrate transporter like domains"/>
    <property type="match status" value="1"/>
</dbReference>
<reference evidence="9" key="1">
    <citation type="submission" date="2020-05" db="EMBL/GenBank/DDBJ databases">
        <authorList>
            <person name="Chiriac C."/>
            <person name="Salcher M."/>
            <person name="Ghai R."/>
            <person name="Kavagutti S V."/>
        </authorList>
    </citation>
    <scope>NUCLEOTIDE SEQUENCE</scope>
</reference>
<evidence type="ECO:0000313" key="9">
    <source>
        <dbReference type="EMBL" id="CAB4538890.1"/>
    </source>
</evidence>
<dbReference type="SUPFAM" id="SSF103473">
    <property type="entry name" value="MFS general substrate transporter"/>
    <property type="match status" value="1"/>
</dbReference>
<dbReference type="InterPro" id="IPR050171">
    <property type="entry name" value="MFS_Transporters"/>
</dbReference>
<dbReference type="PROSITE" id="PS50850">
    <property type="entry name" value="MFS"/>
    <property type="match status" value="1"/>
</dbReference>
<feature type="transmembrane region" description="Helical" evidence="7">
    <location>
        <begin position="352"/>
        <end position="371"/>
    </location>
</feature>
<comment type="subcellular location">
    <subcellularLocation>
        <location evidence="1">Cell membrane</location>
        <topology evidence="1">Multi-pass membrane protein</topology>
    </subcellularLocation>
</comment>
<keyword evidence="2" id="KW-0813">Transport</keyword>
<feature type="domain" description="Major facilitator superfamily (MFS) profile" evidence="8">
    <location>
        <begin position="1"/>
        <end position="402"/>
    </location>
</feature>
<keyword evidence="3" id="KW-1003">Cell membrane</keyword>
<keyword evidence="6 7" id="KW-0472">Membrane</keyword>
<accession>A0A6J6BID2</accession>
<feature type="transmembrane region" description="Helical" evidence="7">
    <location>
        <begin position="252"/>
        <end position="273"/>
    </location>
</feature>
<feature type="transmembrane region" description="Helical" evidence="7">
    <location>
        <begin position="55"/>
        <end position="73"/>
    </location>
</feature>
<feature type="transmembrane region" description="Helical" evidence="7">
    <location>
        <begin position="308"/>
        <end position="331"/>
    </location>
</feature>
<evidence type="ECO:0000256" key="7">
    <source>
        <dbReference type="SAM" id="Phobius"/>
    </source>
</evidence>
<dbReference type="GO" id="GO:0022857">
    <property type="term" value="F:transmembrane transporter activity"/>
    <property type="evidence" value="ECO:0007669"/>
    <property type="project" value="InterPro"/>
</dbReference>
<protein>
    <submittedName>
        <fullName evidence="9">Unannotated protein</fullName>
    </submittedName>
</protein>
<evidence type="ECO:0000259" key="8">
    <source>
        <dbReference type="PROSITE" id="PS50850"/>
    </source>
</evidence>
<name>A0A6J6BID2_9ZZZZ</name>
<dbReference type="AlphaFoldDB" id="A0A6J6BID2"/>
<evidence type="ECO:0000256" key="5">
    <source>
        <dbReference type="ARBA" id="ARBA00022989"/>
    </source>
</evidence>